<proteinExistence type="predicted"/>
<evidence type="ECO:0000313" key="1">
    <source>
        <dbReference type="EMBL" id="KAI2381027.1"/>
    </source>
</evidence>
<protein>
    <submittedName>
        <fullName evidence="1">Uncharacterized protein</fullName>
    </submittedName>
</protein>
<dbReference type="EMBL" id="JALBCA010000265">
    <property type="protein sequence ID" value="KAI2381027.1"/>
    <property type="molecule type" value="Genomic_DNA"/>
</dbReference>
<name>A0ACB8ULS0_9EURO</name>
<organism evidence="1">
    <name type="scientific">Ophidiomyces ophidiicola</name>
    <dbReference type="NCBI Taxonomy" id="1387563"/>
    <lineage>
        <taxon>Eukaryota</taxon>
        <taxon>Fungi</taxon>
        <taxon>Dikarya</taxon>
        <taxon>Ascomycota</taxon>
        <taxon>Pezizomycotina</taxon>
        <taxon>Eurotiomycetes</taxon>
        <taxon>Eurotiomycetidae</taxon>
        <taxon>Onygenales</taxon>
        <taxon>Onygenaceae</taxon>
        <taxon>Ophidiomyces</taxon>
    </lineage>
</organism>
<accession>A0ACB8ULS0</accession>
<reference evidence="1" key="1">
    <citation type="journal article" date="2022" name="bioRxiv">
        <title>Population genetic analysis of Ophidiomyces ophidiicola, the causative agent of snake fungal disease, indicates recent introductions to the USA.</title>
        <authorList>
            <person name="Ladner J.T."/>
            <person name="Palmer J.M."/>
            <person name="Ettinger C.L."/>
            <person name="Stajich J.E."/>
            <person name="Farrell T.M."/>
            <person name="Glorioso B.M."/>
            <person name="Lawson B."/>
            <person name="Price S.J."/>
            <person name="Stengle A.G."/>
            <person name="Grear D.A."/>
            <person name="Lorch J.M."/>
        </authorList>
    </citation>
    <scope>NUCLEOTIDE SEQUENCE</scope>
    <source>
        <strain evidence="1">NWHC 24266-5</strain>
    </source>
</reference>
<sequence>MFPNPPLAIGRKRVFDSVFPPSPLCSSTFSFSSLSPTLHNDASSTTTTSGSSDENGANILATPLRAIMQSPRAPLAPPSPSSPSPSSDAERTLLQQQQQQEAAKLADAWRTATRFLSFADDRLVFDGRVDAADDESLRRRWWWSGGQKRGRALLAREALVCVVGTALGEERLLEWYMNEIRRHFLANFRDAMVEELKRRGQEGVLPRIIRFLRLAHSVYYAPFVNHVLPALNSTARSAAFSKVQQCLASITIYSIPHADFSYLLAEELATESLIILAIHNDNSATTDCQAVTDGMDVDQCNSVFYKDWKHEPSAARRASLMQEYDSPRVTAARERLLGVLQGVQEVGLGGNRAQKVFAEVMNNLITEFVAAAYAGEWDSRSLVIEHLQQWVENIFARLVVQVLHIFRPAGDDSGGNDDENSTEPDDLVVAFSDVEKWKEIGLARLGALRISELFEIIVEWESSAGAIEDLKHYTTNPSTRFYLTSSFSATLMNRLLHPGASTVDILQLYISIIRAFTQLDPKGVLLDRVARPIRRYLREREDTVKVIVSGLLTNTVGPDGQPVESAPDSLGELSVELSKAQQLSLPDDSGELDWDDMNWAPDPADAAPDYKRSRHFDIIGSLVSLFESKDVFVTELQQVLGDRLIQKKKDYDLEISVLELLKLRFGESSLHACDVMMRDVVDSKRVDTVIRADQRLECREEHTSSLDRSLVDDRDDDVPEIHAKILSRLFWPSLPDDKFRVPDEIAALQGRYSAGFETLKPSRKLTWLNGLGTVTVELDLEDRVFRDEVTPLQASVIYAFQGGPDSSGSSPVTKSIGALATQLETSAALVRSACLFWAGKRILVETAGGTFGVLERLPDEDDHDRGGGGGGGEEAADSGAGSAAMVSSAAEAEAARAAEAEAKMNVYWQFIVGMLTNQGAMPLGRIIMMLKMVVPGGIPFGSEELKEFLGQRVAQGRLRMVGGGNYKLVV</sequence>
<comment type="caution">
    <text evidence="1">The sequence shown here is derived from an EMBL/GenBank/DDBJ whole genome shotgun (WGS) entry which is preliminary data.</text>
</comment>
<gene>
    <name evidence="1" type="ORF">LOY88_006872</name>
</gene>